<dbReference type="Pfam" id="PF17667">
    <property type="entry name" value="Pkinase_fungal"/>
    <property type="match status" value="1"/>
</dbReference>
<evidence type="ECO:0000313" key="3">
    <source>
        <dbReference type="EMBL" id="KAG6285989.1"/>
    </source>
</evidence>
<keyword evidence="4" id="KW-1185">Reference proteome</keyword>
<dbReference type="InterPro" id="IPR040976">
    <property type="entry name" value="Pkinase_fungal"/>
</dbReference>
<organism evidence="3 4">
    <name type="scientific">Claviceps aff. purpurea</name>
    <dbReference type="NCBI Taxonomy" id="1967640"/>
    <lineage>
        <taxon>Eukaryota</taxon>
        <taxon>Fungi</taxon>
        <taxon>Dikarya</taxon>
        <taxon>Ascomycota</taxon>
        <taxon>Pezizomycotina</taxon>
        <taxon>Sordariomycetes</taxon>
        <taxon>Hypocreomycetidae</taxon>
        <taxon>Hypocreales</taxon>
        <taxon>Clavicipitaceae</taxon>
        <taxon>Claviceps</taxon>
    </lineage>
</organism>
<dbReference type="EMBL" id="SRRH01000670">
    <property type="protein sequence ID" value="KAG6285989.1"/>
    <property type="molecule type" value="Genomic_DNA"/>
</dbReference>
<comment type="caution">
    <text evidence="3">The sequence shown here is derived from an EMBL/GenBank/DDBJ whole genome shotgun (WGS) entry which is preliminary data.</text>
</comment>
<evidence type="ECO:0000313" key="4">
    <source>
        <dbReference type="Proteomes" id="UP000707071"/>
    </source>
</evidence>
<dbReference type="Proteomes" id="UP000707071">
    <property type="component" value="Unassembled WGS sequence"/>
</dbReference>
<dbReference type="PANTHER" id="PTHR38248:SF2">
    <property type="entry name" value="FUNK1 11"/>
    <property type="match status" value="1"/>
</dbReference>
<reference evidence="3 4" key="1">
    <citation type="journal article" date="2020" name="bioRxiv">
        <title>Whole genome comparisons of ergot fungi reveals the divergence and evolution of species within the genus Claviceps are the result of varying mechanisms driving genome evolution and host range expansion.</title>
        <authorList>
            <person name="Wyka S.A."/>
            <person name="Mondo S.J."/>
            <person name="Liu M."/>
            <person name="Dettman J."/>
            <person name="Nalam V."/>
            <person name="Broders K.D."/>
        </authorList>
    </citation>
    <scope>NUCLEOTIDE SEQUENCE [LARGE SCALE GENOMIC DNA]</scope>
    <source>
        <strain evidence="3 4">Clav52</strain>
    </source>
</reference>
<accession>A0A9P7TZV5</accession>
<dbReference type="PANTHER" id="PTHR38248">
    <property type="entry name" value="FUNK1 6"/>
    <property type="match status" value="1"/>
</dbReference>
<evidence type="ECO:0000259" key="2">
    <source>
        <dbReference type="Pfam" id="PF17667"/>
    </source>
</evidence>
<dbReference type="AlphaFoldDB" id="A0A9P7TZV5"/>
<protein>
    <recommendedName>
        <fullName evidence="2">Fungal-type protein kinase domain-containing protein</fullName>
    </recommendedName>
</protein>
<gene>
    <name evidence="3" type="ORF">E4U09_006970</name>
</gene>
<feature type="region of interest" description="Disordered" evidence="1">
    <location>
        <begin position="360"/>
        <end position="382"/>
    </location>
</feature>
<proteinExistence type="predicted"/>
<name>A0A9P7TZV5_9HYPO</name>
<sequence length="423" mass="48442">MKRNSGSFVNSLELVEDVHPTLKGELGRLHVDIPNLLDTFVPRSDDLKKAAAGFFDKCCEGDQKPRYQDGVWKEWPTIAVEAEVVSWLQMFFRKLEIFAHSSRPIGVDRRRFLGNPNKPMSGSTGKRKIDICVMSRANLRIGKKDGEYHFRQADIAGELKMKCNPKADIPSIAWRDVTKYAREIFAAQSNRRFVLAFTICGTMMRVWVFDRVGGNASEKIDINKEPLRFVEIMLGFLWMNEEELGFDPTIKKTDGEQCIEIQRNGRSEVIVLKKVLDQRPCIAGRATTCWQAVSKDDLDTLLVVKDSWQYPEREEEGDLLQEAGKQGVVNVARYYHHETVKVRGMIDDVRNGVRQGLDMTTASDHRPRLPQPSSGATTKELPMRQTSYEYTHEHEATVGSSRLYSTTKQKDLRQIYEYKHDCC</sequence>
<feature type="domain" description="Fungal-type protein kinase" evidence="2">
    <location>
        <begin position="128"/>
        <end position="384"/>
    </location>
</feature>
<evidence type="ECO:0000256" key="1">
    <source>
        <dbReference type="SAM" id="MobiDB-lite"/>
    </source>
</evidence>